<feature type="compositionally biased region" description="Polar residues" evidence="1">
    <location>
        <begin position="202"/>
        <end position="214"/>
    </location>
</feature>
<evidence type="ECO:0000313" key="2">
    <source>
        <dbReference type="EMBL" id="CCC49184.1"/>
    </source>
</evidence>
<name>G0TYY1_TRYVY</name>
<dbReference type="EMBL" id="HE573023">
    <property type="protein sequence ID" value="CCC49184.1"/>
    <property type="molecule type" value="Genomic_DNA"/>
</dbReference>
<evidence type="ECO:0000256" key="1">
    <source>
        <dbReference type="SAM" id="MobiDB-lite"/>
    </source>
</evidence>
<organism evidence="2">
    <name type="scientific">Trypanosoma vivax (strain Y486)</name>
    <dbReference type="NCBI Taxonomy" id="1055687"/>
    <lineage>
        <taxon>Eukaryota</taxon>
        <taxon>Discoba</taxon>
        <taxon>Euglenozoa</taxon>
        <taxon>Kinetoplastea</taxon>
        <taxon>Metakinetoplastina</taxon>
        <taxon>Trypanosomatida</taxon>
        <taxon>Trypanosomatidae</taxon>
        <taxon>Trypanosoma</taxon>
        <taxon>Duttonella</taxon>
    </lineage>
</organism>
<feature type="region of interest" description="Disordered" evidence="1">
    <location>
        <begin position="193"/>
        <end position="351"/>
    </location>
</feature>
<accession>G0TYY1</accession>
<feature type="region of interest" description="Disordered" evidence="1">
    <location>
        <begin position="1"/>
        <end position="53"/>
    </location>
</feature>
<feature type="compositionally biased region" description="Polar residues" evidence="1">
    <location>
        <begin position="300"/>
        <end position="309"/>
    </location>
</feature>
<gene>
    <name evidence="2" type="ORF">TVY486_0705110</name>
</gene>
<feature type="compositionally biased region" description="Polar residues" evidence="1">
    <location>
        <begin position="1"/>
        <end position="12"/>
    </location>
</feature>
<feature type="compositionally biased region" description="Polar residues" evidence="1">
    <location>
        <begin position="325"/>
        <end position="338"/>
    </location>
</feature>
<reference evidence="2" key="1">
    <citation type="journal article" date="2012" name="Proc. Natl. Acad. Sci. U.S.A.">
        <title>Antigenic diversity is generated by distinct evolutionary mechanisms in African trypanosome species.</title>
        <authorList>
            <person name="Jackson A.P."/>
            <person name="Berry A."/>
            <person name="Aslett M."/>
            <person name="Allison H.C."/>
            <person name="Burton P."/>
            <person name="Vavrova-Anderson J."/>
            <person name="Brown R."/>
            <person name="Browne H."/>
            <person name="Corton N."/>
            <person name="Hauser H."/>
            <person name="Gamble J."/>
            <person name="Gilderthorp R."/>
            <person name="Marcello L."/>
            <person name="McQuillan J."/>
            <person name="Otto T.D."/>
            <person name="Quail M.A."/>
            <person name="Sanders M.J."/>
            <person name="van Tonder A."/>
            <person name="Ginger M.L."/>
            <person name="Field M.C."/>
            <person name="Barry J.D."/>
            <person name="Hertz-Fowler C."/>
            <person name="Berriman M."/>
        </authorList>
    </citation>
    <scope>NUCLEOTIDE SEQUENCE</scope>
    <source>
        <strain evidence="2">Y486</strain>
    </source>
</reference>
<feature type="compositionally biased region" description="Polar residues" evidence="1">
    <location>
        <begin position="239"/>
        <end position="250"/>
    </location>
</feature>
<sequence>MVPTLNMKNVSDTYGRGSEYLPGNTMDRTRRATEAGGRTPLRSRRSPKNTSRGIAGFTYNGAVNRGGLTDVDNVVDDPDLCQRAAVVTPILGVNILHVRDVHLLQRKAIELAERFSSLEEWYKTQLRERSAYLEHHVTHLAAAACQTTHLSPDRALVPTAIRCRQAVANKVTGPCRPALSLCSVSSSNEAGVRGAGGAYSSALKTSKSPNNACLSSFVRPSTPVFTRPRHSPTRDSVAKSHTSSPSTMQARRNDKESSNTAGNTGRVRTASSVKVGHRARSPSLLDGRVSGRSSDRLSDEPSNNVTKSASKPRNRRSSLFLCVSSGKQTPSRLHPSSNRARRAPDAQVHHL</sequence>
<dbReference type="AlphaFoldDB" id="G0TYY1"/>
<dbReference type="VEuPathDB" id="TriTrypDB:TvY486_0705110"/>
<proteinExistence type="predicted"/>
<feature type="compositionally biased region" description="Basic and acidic residues" evidence="1">
    <location>
        <begin position="342"/>
        <end position="351"/>
    </location>
</feature>
<protein>
    <submittedName>
        <fullName evidence="2">Uncharacterized protein</fullName>
    </submittedName>
</protein>
<dbReference type="OMA" id="QARRNDK"/>